<sequence length="90" mass="9401">MSRGRSGCCRCEALGGAGERERSSIIVCVVPINCVLHVCKMGGFNSYKAVKLHYSEVTPPASNAICADAGLVSMPSARTRLCIIGADGQV</sequence>
<accession>A0A699ZET6</accession>
<dbReference type="Proteomes" id="UP000485058">
    <property type="component" value="Unassembled WGS sequence"/>
</dbReference>
<gene>
    <name evidence="1" type="ORF">HaLaN_17496</name>
</gene>
<dbReference type="AlphaFoldDB" id="A0A699ZET6"/>
<evidence type="ECO:0000313" key="2">
    <source>
        <dbReference type="Proteomes" id="UP000485058"/>
    </source>
</evidence>
<organism evidence="1 2">
    <name type="scientific">Haematococcus lacustris</name>
    <name type="common">Green alga</name>
    <name type="synonym">Haematococcus pluvialis</name>
    <dbReference type="NCBI Taxonomy" id="44745"/>
    <lineage>
        <taxon>Eukaryota</taxon>
        <taxon>Viridiplantae</taxon>
        <taxon>Chlorophyta</taxon>
        <taxon>core chlorophytes</taxon>
        <taxon>Chlorophyceae</taxon>
        <taxon>CS clade</taxon>
        <taxon>Chlamydomonadales</taxon>
        <taxon>Haematococcaceae</taxon>
        <taxon>Haematococcus</taxon>
    </lineage>
</organism>
<evidence type="ECO:0000313" key="1">
    <source>
        <dbReference type="EMBL" id="GFH20385.1"/>
    </source>
</evidence>
<name>A0A699ZET6_HAELA</name>
<reference evidence="1 2" key="1">
    <citation type="submission" date="2020-02" db="EMBL/GenBank/DDBJ databases">
        <title>Draft genome sequence of Haematococcus lacustris strain NIES-144.</title>
        <authorList>
            <person name="Morimoto D."/>
            <person name="Nakagawa S."/>
            <person name="Yoshida T."/>
            <person name="Sawayama S."/>
        </authorList>
    </citation>
    <scope>NUCLEOTIDE SEQUENCE [LARGE SCALE GENOMIC DNA]</scope>
    <source>
        <strain evidence="1 2">NIES-144</strain>
    </source>
</reference>
<keyword evidence="2" id="KW-1185">Reference proteome</keyword>
<protein>
    <submittedName>
        <fullName evidence="1">Uncharacterized protein</fullName>
    </submittedName>
</protein>
<dbReference type="EMBL" id="BLLF01001624">
    <property type="protein sequence ID" value="GFH20385.1"/>
    <property type="molecule type" value="Genomic_DNA"/>
</dbReference>
<proteinExistence type="predicted"/>
<comment type="caution">
    <text evidence="1">The sequence shown here is derived from an EMBL/GenBank/DDBJ whole genome shotgun (WGS) entry which is preliminary data.</text>
</comment>